<sequence>MAVSRAAASPVVLVTYCGRGLGSVGLVVRFGGARVAGGVRVGTAGGGVVGGKRHRCGRWPVIVSLWKGYSCVVGPGWVGVPAGGNHSTSPVVSIGGLQLPRREEPTMGERMLRGSRLGAVSYESDRNTELAPRQNRDYVCARNHRFTVPFAVDAEIPMTWECKFDGTVAKLVDGEEPEQKKQKPPRTHWDMLLERRSVGELEDILAERLQELRARRGRTA</sequence>
<dbReference type="Proteomes" id="UP000611640">
    <property type="component" value="Chromosome"/>
</dbReference>
<evidence type="ECO:0000313" key="3">
    <source>
        <dbReference type="Proteomes" id="UP000611640"/>
    </source>
</evidence>
<keyword evidence="3" id="KW-1185">Reference proteome</keyword>
<dbReference type="InterPro" id="IPR038638">
    <property type="entry name" value="RbpA_sf"/>
</dbReference>
<comment type="caution">
    <text evidence="1">Lacks conserved residue(s) required for the propagation of feature annotation.</text>
</comment>
<accession>A0A7R7HXQ4</accession>
<organism evidence="2 3">
    <name type="scientific">Actinocatenispora thailandica</name>
    <dbReference type="NCBI Taxonomy" id="227318"/>
    <lineage>
        <taxon>Bacteria</taxon>
        <taxon>Bacillati</taxon>
        <taxon>Actinomycetota</taxon>
        <taxon>Actinomycetes</taxon>
        <taxon>Micromonosporales</taxon>
        <taxon>Micromonosporaceae</taxon>
        <taxon>Actinocatenispora</taxon>
    </lineage>
</organism>
<dbReference type="GO" id="GO:0045893">
    <property type="term" value="P:positive regulation of DNA-templated transcription"/>
    <property type="evidence" value="ECO:0007669"/>
    <property type="project" value="UniProtKB-UniRule"/>
</dbReference>
<gene>
    <name evidence="1" type="primary">rbpA</name>
    <name evidence="2" type="ORF">Athai_28810</name>
</gene>
<proteinExistence type="inferred from homology"/>
<evidence type="ECO:0000313" key="2">
    <source>
        <dbReference type="EMBL" id="BCJ35378.1"/>
    </source>
</evidence>
<name>A0A7R7HXQ4_9ACTN</name>
<dbReference type="HAMAP" id="MF_01483">
    <property type="entry name" value="RbpA"/>
    <property type="match status" value="1"/>
</dbReference>
<dbReference type="Gene3D" id="2.20.28.270">
    <property type="entry name" value="RNA polymerase-binding protein A"/>
    <property type="match status" value="1"/>
</dbReference>
<comment type="function">
    <text evidence="1">Binds to RNA polymerase (RNAP), stimulating transcription from principal, but not alternative sigma factor promoters.</text>
</comment>
<evidence type="ECO:0000256" key="1">
    <source>
        <dbReference type="HAMAP-Rule" id="MF_01483"/>
    </source>
</evidence>
<dbReference type="AlphaFoldDB" id="A0A7R7HXQ4"/>
<comment type="subunit">
    <text evidence="1">Forms a complex with the RNAP catalytic core and with free principal sigma factors.</text>
</comment>
<dbReference type="InterPro" id="IPR025182">
    <property type="entry name" value="RNApol-bd_RbpA"/>
</dbReference>
<comment type="similarity">
    <text evidence="1">Belongs to the RNA polymerase-binding protein RbpA family.</text>
</comment>
<reference evidence="2 3" key="1">
    <citation type="submission" date="2020-08" db="EMBL/GenBank/DDBJ databases">
        <title>Whole genome shotgun sequence of Actinocatenispora thailandica NBRC 105041.</title>
        <authorList>
            <person name="Komaki H."/>
            <person name="Tamura T."/>
        </authorList>
    </citation>
    <scope>NUCLEOTIDE SEQUENCE [LARGE SCALE GENOMIC DNA]</scope>
    <source>
        <strain evidence="2 3">NBRC 105041</strain>
    </source>
</reference>
<dbReference type="KEGG" id="atl:Athai_28810"/>
<keyword evidence="1" id="KW-0805">Transcription regulation</keyword>
<protein>
    <recommendedName>
        <fullName evidence="1">RNA polymerase-binding protein RbpA</fullName>
    </recommendedName>
</protein>
<dbReference type="GO" id="GO:0001000">
    <property type="term" value="F:bacterial-type RNA polymerase core enzyme binding"/>
    <property type="evidence" value="ECO:0007669"/>
    <property type="project" value="UniProtKB-UniRule"/>
</dbReference>
<dbReference type="EMBL" id="AP023355">
    <property type="protein sequence ID" value="BCJ35378.1"/>
    <property type="molecule type" value="Genomic_DNA"/>
</dbReference>
<dbReference type="Pfam" id="PF13397">
    <property type="entry name" value="RbpA"/>
    <property type="match status" value="1"/>
</dbReference>
<keyword evidence="1" id="KW-0804">Transcription</keyword>